<dbReference type="PROSITE" id="PS01209">
    <property type="entry name" value="LDLRA_1"/>
    <property type="match status" value="1"/>
</dbReference>
<dbReference type="EMBL" id="JH712448">
    <property type="protein sequence ID" value="EFO17804.2"/>
    <property type="molecule type" value="Genomic_DNA"/>
</dbReference>
<name>A0A1S0TPY2_LOALO</name>
<dbReference type="PROSITE" id="PS50068">
    <property type="entry name" value="LDLRA_2"/>
    <property type="match status" value="1"/>
</dbReference>
<protein>
    <recommendedName>
        <fullName evidence="6">Low-density lipoprotein receptor domain class A containing protein</fullName>
    </recommendedName>
</protein>
<dbReference type="Pfam" id="PF00057">
    <property type="entry name" value="Ldl_recept_a"/>
    <property type="match status" value="1"/>
</dbReference>
<evidence type="ECO:0000256" key="1">
    <source>
        <dbReference type="ARBA" id="ARBA00023157"/>
    </source>
</evidence>
<accession>A0A1S0TPY2</accession>
<feature type="disulfide bond" evidence="3">
    <location>
        <begin position="19"/>
        <end position="37"/>
    </location>
</feature>
<evidence type="ECO:0000256" key="3">
    <source>
        <dbReference type="PROSITE-ProRule" id="PRU00124"/>
    </source>
</evidence>
<feature type="compositionally biased region" description="Acidic residues" evidence="4">
    <location>
        <begin position="293"/>
        <end position="309"/>
    </location>
</feature>
<feature type="disulfide bond" evidence="3">
    <location>
        <begin position="31"/>
        <end position="46"/>
    </location>
</feature>
<reference evidence="5" key="1">
    <citation type="submission" date="2012-04" db="EMBL/GenBank/DDBJ databases">
        <title>The Genome Sequence of Loa loa.</title>
        <authorList>
            <consortium name="The Broad Institute Genome Sequencing Platform"/>
            <consortium name="Broad Institute Genome Sequencing Center for Infectious Disease"/>
            <person name="Nutman T.B."/>
            <person name="Fink D.L."/>
            <person name="Russ C."/>
            <person name="Young S."/>
            <person name="Zeng Q."/>
            <person name="Gargeya S."/>
            <person name="Alvarado L."/>
            <person name="Berlin A."/>
            <person name="Chapman S.B."/>
            <person name="Chen Z."/>
            <person name="Freedman E."/>
            <person name="Gellesch M."/>
            <person name="Goldberg J."/>
            <person name="Griggs A."/>
            <person name="Gujja S."/>
            <person name="Heilman E.R."/>
            <person name="Heiman D."/>
            <person name="Howarth C."/>
            <person name="Mehta T."/>
            <person name="Neiman D."/>
            <person name="Pearson M."/>
            <person name="Roberts A."/>
            <person name="Saif S."/>
            <person name="Shea T."/>
            <person name="Shenoy N."/>
            <person name="Sisk P."/>
            <person name="Stolte C."/>
            <person name="Sykes S."/>
            <person name="White J."/>
            <person name="Yandava C."/>
            <person name="Haas B."/>
            <person name="Henn M.R."/>
            <person name="Nusbaum C."/>
            <person name="Birren B."/>
        </authorList>
    </citation>
    <scope>NUCLEOTIDE SEQUENCE [LARGE SCALE GENOMIC DNA]</scope>
</reference>
<dbReference type="InterPro" id="IPR023415">
    <property type="entry name" value="LDLR_class-A_CS"/>
</dbReference>
<dbReference type="InterPro" id="IPR036055">
    <property type="entry name" value="LDL_receptor-like_sf"/>
</dbReference>
<dbReference type="GeneID" id="9948140"/>
<evidence type="ECO:0000313" key="5">
    <source>
        <dbReference type="EMBL" id="EFO17804.2"/>
    </source>
</evidence>
<dbReference type="FunFam" id="4.10.400.10:FF:000065">
    <property type="entry name" value="Transmembrane protease serine 7"/>
    <property type="match status" value="1"/>
</dbReference>
<dbReference type="InParanoid" id="A0A1S0TPY2"/>
<sequence length="309" mass="35751">MGSEKRSVTGNCNVKEYSCDSGECIPREKACNRHYDCTDGSDEMKCEYYIAAQQAHYGSTNAPNNKMINKFGKHTRNQKGKLYNRKINVNNRNIPKSRNNIEYKYNNYPSGINHNEYEFRSRYENDNRHFSGYDKMIQYDNNNNNAYARNTGSDHGKTNKYRNGNKWNGNDYNYISNIANINNDRNEKNDDQSSYGTFENHQYKELSGQISGIRHNRLEGLQKLSLNENFLSNGQHGLAISEASSFDSNTGRLYRYGEENNQNYHSGISNDKTGIRYETNHTSHVKQNGNGIEENDDEDTDECSDQEFR</sequence>
<evidence type="ECO:0000256" key="4">
    <source>
        <dbReference type="SAM" id="MobiDB-lite"/>
    </source>
</evidence>
<dbReference type="SUPFAM" id="SSF57424">
    <property type="entry name" value="LDL receptor-like module"/>
    <property type="match status" value="1"/>
</dbReference>
<dbReference type="Gene3D" id="4.10.400.10">
    <property type="entry name" value="Low-density Lipoprotein Receptor"/>
    <property type="match status" value="1"/>
</dbReference>
<dbReference type="OrthoDB" id="9990982at2759"/>
<dbReference type="SMART" id="SM00192">
    <property type="entry name" value="LDLa"/>
    <property type="match status" value="1"/>
</dbReference>
<gene>
    <name evidence="5" type="ORF">LOAG_10697</name>
</gene>
<proteinExistence type="predicted"/>
<dbReference type="CTD" id="9948140"/>
<dbReference type="RefSeq" id="XP_020301621.1">
    <property type="nucleotide sequence ID" value="XM_020448214.1"/>
</dbReference>
<dbReference type="OMA" id="QEFRINF"/>
<evidence type="ECO:0008006" key="6">
    <source>
        <dbReference type="Google" id="ProtNLM"/>
    </source>
</evidence>
<keyword evidence="1 3" id="KW-1015">Disulfide bond</keyword>
<dbReference type="InterPro" id="IPR002172">
    <property type="entry name" value="LDrepeatLR_classA_rpt"/>
</dbReference>
<dbReference type="KEGG" id="loa:LOAG_10697"/>
<feature type="disulfide bond" evidence="3">
    <location>
        <begin position="12"/>
        <end position="24"/>
    </location>
</feature>
<evidence type="ECO:0000256" key="2">
    <source>
        <dbReference type="ARBA" id="ARBA00023180"/>
    </source>
</evidence>
<keyword evidence="2" id="KW-0325">Glycoprotein</keyword>
<dbReference type="AlphaFoldDB" id="A0A1S0TPY2"/>
<organism evidence="5">
    <name type="scientific">Loa loa</name>
    <name type="common">Eye worm</name>
    <name type="synonym">Filaria loa</name>
    <dbReference type="NCBI Taxonomy" id="7209"/>
    <lineage>
        <taxon>Eukaryota</taxon>
        <taxon>Metazoa</taxon>
        <taxon>Ecdysozoa</taxon>
        <taxon>Nematoda</taxon>
        <taxon>Chromadorea</taxon>
        <taxon>Rhabditida</taxon>
        <taxon>Spirurina</taxon>
        <taxon>Spiruromorpha</taxon>
        <taxon>Filarioidea</taxon>
        <taxon>Onchocercidae</taxon>
        <taxon>Loa</taxon>
    </lineage>
</organism>
<dbReference type="CDD" id="cd00112">
    <property type="entry name" value="LDLa"/>
    <property type="match status" value="1"/>
</dbReference>
<feature type="region of interest" description="Disordered" evidence="4">
    <location>
        <begin position="283"/>
        <end position="309"/>
    </location>
</feature>